<gene>
    <name evidence="3" type="ORF">COCCADRAFT_41043</name>
</gene>
<dbReference type="Proteomes" id="UP000053841">
    <property type="component" value="Unassembled WGS sequence"/>
</dbReference>
<evidence type="ECO:0000256" key="1">
    <source>
        <dbReference type="SAM" id="MobiDB-lite"/>
    </source>
</evidence>
<keyword evidence="4" id="KW-1185">Reference proteome</keyword>
<accession>W6XSX6</accession>
<dbReference type="OrthoDB" id="3692422at2759"/>
<sequence>MYVHVHSLLTYLAMYLCSQVQVCFTYAAHAHDADNDSLALRWTTTRPLRSQIQIALDKNSRPAKWPHPCAHGAATLIIHAFFRTRITSAKWARWEKVGPGHASCNTSPAHALTCIHLGCTLPRPPTLPASKWECGTKDSFPWGLLHKTLLPSAKIRPLSSNLHPPLGHPLPTSASSREQPLGYKP</sequence>
<feature type="region of interest" description="Disordered" evidence="1">
    <location>
        <begin position="161"/>
        <end position="185"/>
    </location>
</feature>
<dbReference type="GeneID" id="19149391"/>
<evidence type="ECO:0000313" key="4">
    <source>
        <dbReference type="Proteomes" id="UP000053841"/>
    </source>
</evidence>
<evidence type="ECO:0000256" key="2">
    <source>
        <dbReference type="SAM" id="SignalP"/>
    </source>
</evidence>
<feature type="chain" id="PRO_5004885731" description="Secreted protein" evidence="2">
    <location>
        <begin position="31"/>
        <end position="185"/>
    </location>
</feature>
<protein>
    <recommendedName>
        <fullName evidence="5">Secreted protein</fullName>
    </recommendedName>
</protein>
<proteinExistence type="predicted"/>
<organism evidence="3 4">
    <name type="scientific">Cochliobolus carbonum (strain 26-R-13)</name>
    <name type="common">Maize leaf spot fungus</name>
    <name type="synonym">Bipolaris zeicola</name>
    <dbReference type="NCBI Taxonomy" id="930089"/>
    <lineage>
        <taxon>Eukaryota</taxon>
        <taxon>Fungi</taxon>
        <taxon>Dikarya</taxon>
        <taxon>Ascomycota</taxon>
        <taxon>Pezizomycotina</taxon>
        <taxon>Dothideomycetes</taxon>
        <taxon>Pleosporomycetidae</taxon>
        <taxon>Pleosporales</taxon>
        <taxon>Pleosporineae</taxon>
        <taxon>Pleosporaceae</taxon>
        <taxon>Bipolaris</taxon>
    </lineage>
</organism>
<reference evidence="3 4" key="1">
    <citation type="journal article" date="2013" name="PLoS Genet.">
        <title>Comparative genome structure, secondary metabolite, and effector coding capacity across Cochliobolus pathogens.</title>
        <authorList>
            <person name="Condon B.J."/>
            <person name="Leng Y."/>
            <person name="Wu D."/>
            <person name="Bushley K.E."/>
            <person name="Ohm R.A."/>
            <person name="Otillar R."/>
            <person name="Martin J."/>
            <person name="Schackwitz W."/>
            <person name="Grimwood J."/>
            <person name="MohdZainudin N."/>
            <person name="Xue C."/>
            <person name="Wang R."/>
            <person name="Manning V.A."/>
            <person name="Dhillon B."/>
            <person name="Tu Z.J."/>
            <person name="Steffenson B.J."/>
            <person name="Salamov A."/>
            <person name="Sun H."/>
            <person name="Lowry S."/>
            <person name="LaButti K."/>
            <person name="Han J."/>
            <person name="Copeland A."/>
            <person name="Lindquist E."/>
            <person name="Barry K."/>
            <person name="Schmutz J."/>
            <person name="Baker S.E."/>
            <person name="Ciuffetti L.M."/>
            <person name="Grigoriev I.V."/>
            <person name="Zhong S."/>
            <person name="Turgeon B.G."/>
        </authorList>
    </citation>
    <scope>NUCLEOTIDE SEQUENCE [LARGE SCALE GENOMIC DNA]</scope>
    <source>
        <strain evidence="3 4">26-R-13</strain>
    </source>
</reference>
<dbReference type="EMBL" id="KI964814">
    <property type="protein sequence ID" value="EUC28435.1"/>
    <property type="molecule type" value="Genomic_DNA"/>
</dbReference>
<evidence type="ECO:0000313" key="3">
    <source>
        <dbReference type="EMBL" id="EUC28435.1"/>
    </source>
</evidence>
<dbReference type="RefSeq" id="XP_007717256.1">
    <property type="nucleotide sequence ID" value="XM_007719066.1"/>
</dbReference>
<dbReference type="HOGENOM" id="CLU_104263_0_0_1"/>
<keyword evidence="2" id="KW-0732">Signal</keyword>
<name>W6XSX6_COCC2</name>
<dbReference type="KEGG" id="bze:COCCADRAFT_41043"/>
<feature type="signal peptide" evidence="2">
    <location>
        <begin position="1"/>
        <end position="30"/>
    </location>
</feature>
<evidence type="ECO:0008006" key="5">
    <source>
        <dbReference type="Google" id="ProtNLM"/>
    </source>
</evidence>
<dbReference type="AlphaFoldDB" id="W6XSX6"/>